<gene>
    <name evidence="2" type="ORF">FGF67_16425</name>
</gene>
<accession>A0A5C4SCC4</accession>
<comment type="caution">
    <text evidence="2">The sequence shown here is derived from an EMBL/GenBank/DDBJ whole genome shotgun (WGS) entry which is preliminary data.</text>
</comment>
<dbReference type="EMBL" id="VDCS01000026">
    <property type="protein sequence ID" value="TNJ41205.1"/>
    <property type="molecule type" value="Genomic_DNA"/>
</dbReference>
<evidence type="ECO:0008006" key="4">
    <source>
        <dbReference type="Google" id="ProtNLM"/>
    </source>
</evidence>
<dbReference type="AlphaFoldDB" id="A0A5C4SCC4"/>
<keyword evidence="1" id="KW-0472">Membrane</keyword>
<keyword evidence="1" id="KW-1133">Transmembrane helix</keyword>
<name>A0A5C4SCC4_9FLAO</name>
<evidence type="ECO:0000313" key="3">
    <source>
        <dbReference type="Proteomes" id="UP000308713"/>
    </source>
</evidence>
<evidence type="ECO:0000256" key="1">
    <source>
        <dbReference type="SAM" id="Phobius"/>
    </source>
</evidence>
<dbReference type="InterPro" id="IPR025695">
    <property type="entry name" value="DoxX-like"/>
</dbReference>
<feature type="transmembrane region" description="Helical" evidence="1">
    <location>
        <begin position="73"/>
        <end position="92"/>
    </location>
</feature>
<protein>
    <recommendedName>
        <fullName evidence="4">DoxX family protein</fullName>
    </recommendedName>
</protein>
<dbReference type="OrthoDB" id="1365847at2"/>
<keyword evidence="3" id="KW-1185">Reference proteome</keyword>
<keyword evidence="1" id="KW-0812">Transmembrane</keyword>
<sequence>MTNEKKSKILTYLIATLWIVNGLYCKVLNLVPRHEEIVARILGEDYSRPLTIFIGLSEIIMAIWILTRFKSKLNAIVQIVVVATMNIIEFVAVTDLLLWGKLNIVFALLFIGLVYYNEFILNKNTNSFTAI</sequence>
<reference evidence="2 3" key="1">
    <citation type="submission" date="2019-05" db="EMBL/GenBank/DDBJ databases">
        <title>Tamlana fucoidanivorans sp. nov., isolated from the surface of algae collected from Fujian province in China.</title>
        <authorList>
            <person name="Li J."/>
        </authorList>
    </citation>
    <scope>NUCLEOTIDE SEQUENCE [LARGE SCALE GENOMIC DNA]</scope>
    <source>
        <strain evidence="2 3">CW2-9</strain>
    </source>
</reference>
<dbReference type="Pfam" id="PF13781">
    <property type="entry name" value="DoxX_3"/>
    <property type="match status" value="1"/>
</dbReference>
<proteinExistence type="predicted"/>
<evidence type="ECO:0000313" key="2">
    <source>
        <dbReference type="EMBL" id="TNJ41205.1"/>
    </source>
</evidence>
<feature type="transmembrane region" description="Helical" evidence="1">
    <location>
        <begin position="98"/>
        <end position="116"/>
    </location>
</feature>
<feature type="transmembrane region" description="Helical" evidence="1">
    <location>
        <begin position="49"/>
        <end position="66"/>
    </location>
</feature>
<dbReference type="Proteomes" id="UP000308713">
    <property type="component" value="Unassembled WGS sequence"/>
</dbReference>
<organism evidence="2 3">
    <name type="scientific">Allotamlana fucoidanivorans</name>
    <dbReference type="NCBI Taxonomy" id="2583814"/>
    <lineage>
        <taxon>Bacteria</taxon>
        <taxon>Pseudomonadati</taxon>
        <taxon>Bacteroidota</taxon>
        <taxon>Flavobacteriia</taxon>
        <taxon>Flavobacteriales</taxon>
        <taxon>Flavobacteriaceae</taxon>
        <taxon>Allotamlana</taxon>
    </lineage>
</organism>